<sequence>MAPTARNSSSYVARSLASVQSIIVKIMTALVLFLILFPLAPLRAVIPVAAEEVTLRDILAAQKSTLSSLNDWLATQPVVYALLSGAGNVTFLAPSNAALASLTASPFADQLTVDTNLLTAYLAYHAFPGAYPLASLGNNASVPAFPSTLMNLAGFSNVSGGQVLRINTEEGVVSLVSGDGAEATVLVADLNYTGGVVHIIDAPLSIPARPNESLLSAGLTAAVGAMRRAGVEDSLSTACTDLTVFAPNNQAFNVIGSLIDNMTSDELSTVLGYHVIRTGGDNNATSSSIRNRRVLYSTHLRNGAPVAGNSSSPLKVVTTQGTDLYVRVINGEIYVNGARVIVTDVLMGNGVFHVIDSVLNPANATATPHPELATQPPAWPDAYSTPGGVPFTTGVVVTTSTGTSTVYMTVNPPPTIPPRIDAAERTAAPFPAALVTDRQDNSVWETVAVCVLAVSCTMVFLLV</sequence>
<dbReference type="SUPFAM" id="SSF82153">
    <property type="entry name" value="FAS1 domain"/>
    <property type="match status" value="2"/>
</dbReference>
<protein>
    <recommendedName>
        <fullName evidence="1">FAS1 domain-containing protein</fullName>
    </recommendedName>
</protein>
<evidence type="ECO:0000259" key="1">
    <source>
        <dbReference type="PROSITE" id="PS50213"/>
    </source>
</evidence>
<organism evidence="2 3">
    <name type="scientific">Humicola insolens</name>
    <name type="common">Soft-rot fungus</name>
    <dbReference type="NCBI Taxonomy" id="85995"/>
    <lineage>
        <taxon>Eukaryota</taxon>
        <taxon>Fungi</taxon>
        <taxon>Dikarya</taxon>
        <taxon>Ascomycota</taxon>
        <taxon>Pezizomycotina</taxon>
        <taxon>Sordariomycetes</taxon>
        <taxon>Sordariomycetidae</taxon>
        <taxon>Sordariales</taxon>
        <taxon>Chaetomiaceae</taxon>
        <taxon>Mycothermus</taxon>
    </lineage>
</organism>
<gene>
    <name evidence="2" type="ORF">VTJ49DRAFT_2500</name>
</gene>
<dbReference type="InterPro" id="IPR036378">
    <property type="entry name" value="FAS1_dom_sf"/>
</dbReference>
<evidence type="ECO:0000313" key="2">
    <source>
        <dbReference type="EMBL" id="KAL1838573.1"/>
    </source>
</evidence>
<dbReference type="PROSITE" id="PS50213">
    <property type="entry name" value="FAS1"/>
    <property type="match status" value="2"/>
</dbReference>
<dbReference type="SMART" id="SM00554">
    <property type="entry name" value="FAS1"/>
    <property type="match status" value="2"/>
</dbReference>
<evidence type="ECO:0000313" key="3">
    <source>
        <dbReference type="Proteomes" id="UP001583172"/>
    </source>
</evidence>
<feature type="domain" description="FAS1" evidence="1">
    <location>
        <begin position="53"/>
        <end position="204"/>
    </location>
</feature>
<dbReference type="InterPro" id="IPR050904">
    <property type="entry name" value="Adhesion/Biosynth-related"/>
</dbReference>
<dbReference type="InterPro" id="IPR000782">
    <property type="entry name" value="FAS1_domain"/>
</dbReference>
<dbReference type="PANTHER" id="PTHR10900:SF77">
    <property type="entry name" value="FI19380P1"/>
    <property type="match status" value="1"/>
</dbReference>
<reference evidence="2 3" key="1">
    <citation type="journal article" date="2024" name="Commun. Biol.">
        <title>Comparative genomic analysis of thermophilic fungi reveals convergent evolutionary adaptations and gene losses.</title>
        <authorList>
            <person name="Steindorff A.S."/>
            <person name="Aguilar-Pontes M.V."/>
            <person name="Robinson A.J."/>
            <person name="Andreopoulos B."/>
            <person name="LaButti K."/>
            <person name="Kuo A."/>
            <person name="Mondo S."/>
            <person name="Riley R."/>
            <person name="Otillar R."/>
            <person name="Haridas S."/>
            <person name="Lipzen A."/>
            <person name="Grimwood J."/>
            <person name="Schmutz J."/>
            <person name="Clum A."/>
            <person name="Reid I.D."/>
            <person name="Moisan M.C."/>
            <person name="Butler G."/>
            <person name="Nguyen T.T.M."/>
            <person name="Dewar K."/>
            <person name="Conant G."/>
            <person name="Drula E."/>
            <person name="Henrissat B."/>
            <person name="Hansel C."/>
            <person name="Singer S."/>
            <person name="Hutchinson M.I."/>
            <person name="de Vries R.P."/>
            <person name="Natvig D.O."/>
            <person name="Powell A.J."/>
            <person name="Tsang A."/>
            <person name="Grigoriev I.V."/>
        </authorList>
    </citation>
    <scope>NUCLEOTIDE SEQUENCE [LARGE SCALE GENOMIC DNA]</scope>
    <source>
        <strain evidence="2 3">CBS 620.91</strain>
    </source>
</reference>
<dbReference type="PANTHER" id="PTHR10900">
    <property type="entry name" value="PERIOSTIN-RELATED"/>
    <property type="match status" value="1"/>
</dbReference>
<dbReference type="Pfam" id="PF02469">
    <property type="entry name" value="Fasciclin"/>
    <property type="match status" value="2"/>
</dbReference>
<comment type="caution">
    <text evidence="2">The sequence shown here is derived from an EMBL/GenBank/DDBJ whole genome shotgun (WGS) entry which is preliminary data.</text>
</comment>
<keyword evidence="3" id="KW-1185">Reference proteome</keyword>
<dbReference type="Gene3D" id="2.30.180.10">
    <property type="entry name" value="FAS1 domain"/>
    <property type="match status" value="2"/>
</dbReference>
<accession>A0ABR3V9X9</accession>
<name>A0ABR3V9X9_HUMIN</name>
<proteinExistence type="predicted"/>
<feature type="domain" description="FAS1" evidence="1">
    <location>
        <begin position="199"/>
        <end position="359"/>
    </location>
</feature>
<dbReference type="Proteomes" id="UP001583172">
    <property type="component" value="Unassembled WGS sequence"/>
</dbReference>
<dbReference type="EMBL" id="JAZGSY010000206">
    <property type="protein sequence ID" value="KAL1838573.1"/>
    <property type="molecule type" value="Genomic_DNA"/>
</dbReference>